<dbReference type="InterPro" id="IPR039848">
    <property type="entry name" value="Ribosomal_mS35_mt"/>
</dbReference>
<dbReference type="PANTHER" id="PTHR13490">
    <property type="entry name" value="MITOCHONDRIAL 28S RIBOSOMAL PROTEIN S28"/>
    <property type="match status" value="1"/>
</dbReference>
<dbReference type="GO" id="GO:0005763">
    <property type="term" value="C:mitochondrial small ribosomal subunit"/>
    <property type="evidence" value="ECO:0007669"/>
    <property type="project" value="TreeGrafter"/>
</dbReference>
<reference evidence="3" key="1">
    <citation type="submission" date="2022-11" db="UniProtKB">
        <authorList>
            <consortium name="WormBaseParasite"/>
        </authorList>
    </citation>
    <scope>IDENTIFICATION</scope>
</reference>
<name>A0A915EJ23_9BILA</name>
<evidence type="ECO:0000256" key="1">
    <source>
        <dbReference type="SAM" id="MobiDB-lite"/>
    </source>
</evidence>
<protein>
    <submittedName>
        <fullName evidence="3">Ribosomal protein S24/S35 mitochondrial conserved domain-containing protein</fullName>
    </submittedName>
</protein>
<dbReference type="PANTHER" id="PTHR13490:SF0">
    <property type="entry name" value="SMALL RIBOSOMAL SUBUNIT PROTEIN MS35"/>
    <property type="match status" value="1"/>
</dbReference>
<accession>A0A915EJ23</accession>
<feature type="compositionally biased region" description="Low complexity" evidence="1">
    <location>
        <begin position="49"/>
        <end position="71"/>
    </location>
</feature>
<proteinExistence type="predicted"/>
<evidence type="ECO:0000313" key="2">
    <source>
        <dbReference type="Proteomes" id="UP000887574"/>
    </source>
</evidence>
<organism evidence="2 3">
    <name type="scientific">Ditylenchus dipsaci</name>
    <dbReference type="NCBI Taxonomy" id="166011"/>
    <lineage>
        <taxon>Eukaryota</taxon>
        <taxon>Metazoa</taxon>
        <taxon>Ecdysozoa</taxon>
        <taxon>Nematoda</taxon>
        <taxon>Chromadorea</taxon>
        <taxon>Rhabditida</taxon>
        <taxon>Tylenchina</taxon>
        <taxon>Tylenchomorpha</taxon>
        <taxon>Sphaerularioidea</taxon>
        <taxon>Anguinidae</taxon>
        <taxon>Anguininae</taxon>
        <taxon>Ditylenchus</taxon>
    </lineage>
</organism>
<feature type="region of interest" description="Disordered" evidence="1">
    <location>
        <begin position="37"/>
        <end position="80"/>
    </location>
</feature>
<dbReference type="AlphaFoldDB" id="A0A915EJ23"/>
<sequence length="450" mass="50810">MVSLPTLQIPQRLSRHPYLLSRHTYILCRYPHSLSRHHSPGTPTHFPDTGTYSPGTPTHSPGTPTHSPGTPVSCPGTPAPSPGTITHFPGTGTHPPGTPTHSPCSPTNSPYQTMSLVRRIPFINTVLKRTASSTADPPAEETSVESKAEEAVVSPIEWPTLDSKGRVHQNSPMDFENSFLCLSPVRFRPDFNAHLEVTAPRKTLMEPTQNWCDVWPTAATFKHSVVPLPLRMGYRKQPLVRAPTPAEANLELMKIPNFLHLTPVHIAQQCKAIKKFCTPFPKELLHGTKATKPWEELAHIYDKHLPIKIKYSDYVHQGTSLRDKRSKLFRRLATNHYDENTKMLTLIGDRCLTREQNIDYAKYLLTALYFESRKKDKWEEGYAIDRTIESLNDQKLKSFGKKWYEYRNKPETPETTRKYEDAVRELLGIKKICQSPAPASPVLNAKSASS</sequence>
<dbReference type="GO" id="GO:0032543">
    <property type="term" value="P:mitochondrial translation"/>
    <property type="evidence" value="ECO:0007669"/>
    <property type="project" value="InterPro"/>
</dbReference>
<feature type="region of interest" description="Disordered" evidence="1">
    <location>
        <begin position="131"/>
        <end position="151"/>
    </location>
</feature>
<keyword evidence="2" id="KW-1185">Reference proteome</keyword>
<dbReference type="GO" id="GO:0003735">
    <property type="term" value="F:structural constituent of ribosome"/>
    <property type="evidence" value="ECO:0007669"/>
    <property type="project" value="InterPro"/>
</dbReference>
<dbReference type="Proteomes" id="UP000887574">
    <property type="component" value="Unplaced"/>
</dbReference>
<evidence type="ECO:0000313" key="3">
    <source>
        <dbReference type="WBParaSite" id="jg6420"/>
    </source>
</evidence>
<dbReference type="WBParaSite" id="jg6420">
    <property type="protein sequence ID" value="jg6420"/>
    <property type="gene ID" value="jg6420"/>
</dbReference>